<dbReference type="Proteomes" id="UP000177625">
    <property type="component" value="Unassembled WGS sequence"/>
</dbReference>
<name>A0A1E1MUX5_RHYSE</name>
<organism evidence="1 2">
    <name type="scientific">Rhynchosporium secalis</name>
    <name type="common">Barley scald fungus</name>
    <dbReference type="NCBI Taxonomy" id="38038"/>
    <lineage>
        <taxon>Eukaryota</taxon>
        <taxon>Fungi</taxon>
        <taxon>Dikarya</taxon>
        <taxon>Ascomycota</taxon>
        <taxon>Pezizomycotina</taxon>
        <taxon>Leotiomycetes</taxon>
        <taxon>Helotiales</taxon>
        <taxon>Ploettnerulaceae</taxon>
        <taxon>Rhynchosporium</taxon>
    </lineage>
</organism>
<dbReference type="EMBL" id="FJVC01000643">
    <property type="protein sequence ID" value="CZT52873.1"/>
    <property type="molecule type" value="Genomic_DNA"/>
</dbReference>
<evidence type="ECO:0000313" key="2">
    <source>
        <dbReference type="Proteomes" id="UP000177625"/>
    </source>
</evidence>
<evidence type="ECO:0000313" key="1">
    <source>
        <dbReference type="EMBL" id="CZT52873.1"/>
    </source>
</evidence>
<dbReference type="AlphaFoldDB" id="A0A1E1MUX5"/>
<reference evidence="2" key="1">
    <citation type="submission" date="2016-03" db="EMBL/GenBank/DDBJ databases">
        <authorList>
            <person name="Guldener U."/>
        </authorList>
    </citation>
    <scope>NUCLEOTIDE SEQUENCE [LARGE SCALE GENOMIC DNA]</scope>
</reference>
<proteinExistence type="predicted"/>
<accession>A0A1E1MUX5</accession>
<keyword evidence="2" id="KW-1185">Reference proteome</keyword>
<gene>
    <name evidence="1" type="ORF">RSE6_14268</name>
</gene>
<sequence length="57" mass="6244">MASKSSISLNLKQNSQDFALDFNTQPNIFRLGYFSKVLDPPKEDPSVTVHTITASGS</sequence>
<protein>
    <submittedName>
        <fullName evidence="1">Uncharacterized protein</fullName>
    </submittedName>
</protein>